<gene>
    <name evidence="2" type="ORF">CA834_04500</name>
</gene>
<dbReference type="PROSITE" id="PS51257">
    <property type="entry name" value="PROKAR_LIPOPROTEIN"/>
    <property type="match status" value="1"/>
</dbReference>
<accession>A0A265UX43</accession>
<evidence type="ECO:0000313" key="2">
    <source>
        <dbReference type="EMBL" id="OZV69885.1"/>
    </source>
</evidence>
<dbReference type="OrthoDB" id="1415956at2"/>
<protein>
    <recommendedName>
        <fullName evidence="4">Chemotaxis protein</fullName>
    </recommendedName>
</protein>
<dbReference type="AlphaFoldDB" id="A0A265UX43"/>
<dbReference type="Proteomes" id="UP000216840">
    <property type="component" value="Unassembled WGS sequence"/>
</dbReference>
<proteinExistence type="predicted"/>
<comment type="caution">
    <text evidence="2">The sequence shown here is derived from an EMBL/GenBank/DDBJ whole genome shotgun (WGS) entry which is preliminary data.</text>
</comment>
<reference evidence="2 3" key="1">
    <citation type="submission" date="2017-05" db="EMBL/GenBank/DDBJ databases">
        <title>The draft genome sequence of Idiomarina salinarum WNB302.</title>
        <authorList>
            <person name="Sun Y."/>
            <person name="Chen B."/>
            <person name="Du Z."/>
        </authorList>
    </citation>
    <scope>NUCLEOTIDE SEQUENCE [LARGE SCALE GENOMIC DNA]</scope>
    <source>
        <strain evidence="2 3">WNB302</strain>
    </source>
</reference>
<keyword evidence="1" id="KW-0812">Transmembrane</keyword>
<feature type="transmembrane region" description="Helical" evidence="1">
    <location>
        <begin position="360"/>
        <end position="382"/>
    </location>
</feature>
<dbReference type="RefSeq" id="WP_094967476.1">
    <property type="nucleotide sequence ID" value="NZ_NGJN01000002.1"/>
</dbReference>
<evidence type="ECO:0008006" key="4">
    <source>
        <dbReference type="Google" id="ProtNLM"/>
    </source>
</evidence>
<keyword evidence="3" id="KW-1185">Reference proteome</keyword>
<evidence type="ECO:0000313" key="3">
    <source>
        <dbReference type="Proteomes" id="UP000216840"/>
    </source>
</evidence>
<keyword evidence="1" id="KW-0472">Membrane</keyword>
<evidence type="ECO:0000256" key="1">
    <source>
        <dbReference type="SAM" id="Phobius"/>
    </source>
</evidence>
<organism evidence="2 3">
    <name type="scientific">Winogradskyella aurantia</name>
    <dbReference type="NCBI Taxonomy" id="1915063"/>
    <lineage>
        <taxon>Bacteria</taxon>
        <taxon>Pseudomonadati</taxon>
        <taxon>Bacteroidota</taxon>
        <taxon>Flavobacteriia</taxon>
        <taxon>Flavobacteriales</taxon>
        <taxon>Flavobacteriaceae</taxon>
        <taxon>Winogradskyella</taxon>
    </lineage>
</organism>
<sequence>MKSHPTLQNPILSVRTLITVTVITLLSSCSLVKIESEQKPLGTRELNTRLLTQNYAQTAMDRVELAADSIAKLAVDNKDIQINTLYWKIQTSEELGKLSFQTEPRIALMDTWSYFLEVKQSLQNPKLEPVFGSYKTIALDAVDQNIDGIERIAASVLPKNDFQKIKAFVEDYANNTPLLLQQEFKHKSIRESYLKFKEIPDSTAVQTVGTLSEVVADATNRFGYYSDASGKRLNWKAEMLLKKRGIDSMDFEAKMAEIDRQFERLIVVAEDSPETIKAAIMEFRNNISPLFSGLNYEIGLAMESLSEDLTSVDSMLSRERIALDSIIKRERVALTEKADTLVDEGIKTAFDSIGDTLGSLILYFILLFIVVLGLPFYIGYLIGKQKSKSQSK</sequence>
<name>A0A265UX43_9FLAO</name>
<keyword evidence="1" id="KW-1133">Transmembrane helix</keyword>
<dbReference type="EMBL" id="NGJN01000002">
    <property type="protein sequence ID" value="OZV69885.1"/>
    <property type="molecule type" value="Genomic_DNA"/>
</dbReference>